<dbReference type="STRING" id="1802055.A3A74_04205"/>
<evidence type="ECO:0000313" key="2">
    <source>
        <dbReference type="Proteomes" id="UP000179270"/>
    </source>
</evidence>
<sequence length="137" mass="15852">MKNYLIIFDNAQPGYDFTFFHNFIVNSPQVNDWWHHFANVYVITTSLDAKIIADSIITNFPGLRFFVLNINFNEYNGVLHTNAWNWIKQKTGQFIKLKAAPQPKPFKLSDLLPPITSTPPTQNVGLEELMKLLNLKK</sequence>
<dbReference type="AlphaFoldDB" id="A0A1F7ICW7"/>
<reference evidence="1 2" key="1">
    <citation type="journal article" date="2016" name="Nat. Commun.">
        <title>Thousands of microbial genomes shed light on interconnected biogeochemical processes in an aquifer system.</title>
        <authorList>
            <person name="Anantharaman K."/>
            <person name="Brown C.T."/>
            <person name="Hug L.A."/>
            <person name="Sharon I."/>
            <person name="Castelle C.J."/>
            <person name="Probst A.J."/>
            <person name="Thomas B.C."/>
            <person name="Singh A."/>
            <person name="Wilkins M.J."/>
            <person name="Karaoz U."/>
            <person name="Brodie E.L."/>
            <person name="Williams K.H."/>
            <person name="Hubbard S.S."/>
            <person name="Banfield J.F."/>
        </authorList>
    </citation>
    <scope>NUCLEOTIDE SEQUENCE [LARGE SCALE GENOMIC DNA]</scope>
</reference>
<dbReference type="EMBL" id="MGAF01000021">
    <property type="protein sequence ID" value="OGK41218.1"/>
    <property type="molecule type" value="Genomic_DNA"/>
</dbReference>
<comment type="caution">
    <text evidence="1">The sequence shown here is derived from an EMBL/GenBank/DDBJ whole genome shotgun (WGS) entry which is preliminary data.</text>
</comment>
<protein>
    <submittedName>
        <fullName evidence="1">Uncharacterized protein</fullName>
    </submittedName>
</protein>
<gene>
    <name evidence="1" type="ORF">A3A74_04205</name>
</gene>
<proteinExistence type="predicted"/>
<accession>A0A1F7ICW7</accession>
<organism evidence="1 2">
    <name type="scientific">Candidatus Roizmanbacteria bacterium RIFCSPLOWO2_01_FULL_35_13</name>
    <dbReference type="NCBI Taxonomy" id="1802055"/>
    <lineage>
        <taxon>Bacteria</taxon>
        <taxon>Candidatus Roizmaniibacteriota</taxon>
    </lineage>
</organism>
<name>A0A1F7ICW7_9BACT</name>
<evidence type="ECO:0000313" key="1">
    <source>
        <dbReference type="EMBL" id="OGK41218.1"/>
    </source>
</evidence>
<dbReference type="Proteomes" id="UP000179270">
    <property type="component" value="Unassembled WGS sequence"/>
</dbReference>